<feature type="signal peptide" evidence="1">
    <location>
        <begin position="1"/>
        <end position="27"/>
    </location>
</feature>
<accession>A0ABP9F4F3</accession>
<proteinExistence type="predicted"/>
<name>A0ABP9F4F3_9ACTN</name>
<evidence type="ECO:0000256" key="1">
    <source>
        <dbReference type="SAM" id="SignalP"/>
    </source>
</evidence>
<evidence type="ECO:0008006" key="4">
    <source>
        <dbReference type="Google" id="ProtNLM"/>
    </source>
</evidence>
<comment type="caution">
    <text evidence="2">The sequence shown here is derived from an EMBL/GenBank/DDBJ whole genome shotgun (WGS) entry which is preliminary data.</text>
</comment>
<feature type="chain" id="PRO_5047006807" description="Secreted protein" evidence="1">
    <location>
        <begin position="28"/>
        <end position="116"/>
    </location>
</feature>
<dbReference type="RefSeq" id="WP_345579023.1">
    <property type="nucleotide sequence ID" value="NZ_BAABLV010000012.1"/>
</dbReference>
<reference evidence="3" key="1">
    <citation type="journal article" date="2019" name="Int. J. Syst. Evol. Microbiol.">
        <title>The Global Catalogue of Microorganisms (GCM) 10K type strain sequencing project: providing services to taxonomists for standard genome sequencing and annotation.</title>
        <authorList>
            <consortium name="The Broad Institute Genomics Platform"/>
            <consortium name="The Broad Institute Genome Sequencing Center for Infectious Disease"/>
            <person name="Wu L."/>
            <person name="Ma J."/>
        </authorList>
    </citation>
    <scope>NUCLEOTIDE SEQUENCE [LARGE SCALE GENOMIC DNA]</scope>
    <source>
        <strain evidence="3">JCM 19125</strain>
    </source>
</reference>
<organism evidence="2 3">
    <name type="scientific">Tessaracoccus lubricantis</name>
    <dbReference type="NCBI Taxonomy" id="545543"/>
    <lineage>
        <taxon>Bacteria</taxon>
        <taxon>Bacillati</taxon>
        <taxon>Actinomycetota</taxon>
        <taxon>Actinomycetes</taxon>
        <taxon>Propionibacteriales</taxon>
        <taxon>Propionibacteriaceae</taxon>
        <taxon>Tessaracoccus</taxon>
    </lineage>
</organism>
<sequence>MNGQRRRSRPALWIAVVGLVCALAACTDTVTVSPSTYSGKPDSQALTLHVDASAGDTIAEAKVAEEDDERVVIEVLLDESERESDDPATLEATVALDRVLGTREVVDTEGRAIPQA</sequence>
<keyword evidence="1" id="KW-0732">Signal</keyword>
<evidence type="ECO:0000313" key="3">
    <source>
        <dbReference type="Proteomes" id="UP001501521"/>
    </source>
</evidence>
<keyword evidence="3" id="KW-1185">Reference proteome</keyword>
<protein>
    <recommendedName>
        <fullName evidence="4">Secreted protein</fullName>
    </recommendedName>
</protein>
<evidence type="ECO:0000313" key="2">
    <source>
        <dbReference type="EMBL" id="GAA4892439.1"/>
    </source>
</evidence>
<dbReference type="Proteomes" id="UP001501521">
    <property type="component" value="Unassembled WGS sequence"/>
</dbReference>
<dbReference type="PROSITE" id="PS51257">
    <property type="entry name" value="PROKAR_LIPOPROTEIN"/>
    <property type="match status" value="1"/>
</dbReference>
<gene>
    <name evidence="2" type="ORF">GCM10025789_06840</name>
</gene>
<dbReference type="EMBL" id="BAABLV010000012">
    <property type="protein sequence ID" value="GAA4892439.1"/>
    <property type="molecule type" value="Genomic_DNA"/>
</dbReference>